<dbReference type="Proteomes" id="UP000681967">
    <property type="component" value="Unassembled WGS sequence"/>
</dbReference>
<gene>
    <name evidence="12" type="ORF">BYL167_LOCUS982</name>
    <name evidence="9" type="ORF">CJN711_LOCUS6891</name>
    <name evidence="11" type="ORF">OVN521_LOCUS493</name>
    <name evidence="13" type="ORF">UXM345_LOCUS12414</name>
    <name evidence="10" type="ORF">WKI299_LOCUS28884</name>
</gene>
<feature type="region of interest" description="Disordered" evidence="8">
    <location>
        <begin position="223"/>
        <end position="250"/>
    </location>
</feature>
<dbReference type="Proteomes" id="UP000663842">
    <property type="component" value="Unassembled WGS sequence"/>
</dbReference>
<dbReference type="Pfam" id="PF01436">
    <property type="entry name" value="NHL"/>
    <property type="match status" value="2"/>
</dbReference>
<name>A0A816XAI6_9BILA</name>
<comment type="catalytic activity">
    <reaction evidence="6 7">
        <text>L-arginyl-[protein] + NAD(+) = N(omega)-(ADP-D-ribosyl)-L-arginyl-[protein] + nicotinamide + H(+)</text>
        <dbReference type="Rhea" id="RHEA:19149"/>
        <dbReference type="Rhea" id="RHEA-COMP:10532"/>
        <dbReference type="Rhea" id="RHEA-COMP:15087"/>
        <dbReference type="ChEBI" id="CHEBI:15378"/>
        <dbReference type="ChEBI" id="CHEBI:17154"/>
        <dbReference type="ChEBI" id="CHEBI:29965"/>
        <dbReference type="ChEBI" id="CHEBI:57540"/>
        <dbReference type="ChEBI" id="CHEBI:142554"/>
        <dbReference type="EC" id="2.4.2.31"/>
    </reaction>
</comment>
<protein>
    <recommendedName>
        <fullName evidence="7">NAD(P)(+)--arginine ADP-ribosyltransferase</fullName>
        <ecNumber evidence="7">2.4.2.31</ecNumber>
    </recommendedName>
    <alternativeName>
        <fullName evidence="7">Mono(ADP-ribosyl)transferase</fullName>
    </alternativeName>
</protein>
<accession>A0A816XAI6</accession>
<dbReference type="InterPro" id="IPR000768">
    <property type="entry name" value="ART"/>
</dbReference>
<dbReference type="PROSITE" id="PS51996">
    <property type="entry name" value="TR_MART"/>
    <property type="match status" value="1"/>
</dbReference>
<dbReference type="Proteomes" id="UP000663856">
    <property type="component" value="Unassembled WGS sequence"/>
</dbReference>
<keyword evidence="7" id="KW-0521">NADP</keyword>
<reference evidence="10" key="1">
    <citation type="submission" date="2021-02" db="EMBL/GenBank/DDBJ databases">
        <authorList>
            <person name="Nowell W R."/>
        </authorList>
    </citation>
    <scope>NUCLEOTIDE SEQUENCE</scope>
</reference>
<dbReference type="EMBL" id="CAJOBF010001293">
    <property type="protein sequence ID" value="CAF3934937.1"/>
    <property type="molecule type" value="Genomic_DNA"/>
</dbReference>
<comment type="caution">
    <text evidence="10">The sequence shown here is derived from an EMBL/GenBank/DDBJ whole genome shotgun (WGS) entry which is preliminary data.</text>
</comment>
<evidence type="ECO:0000256" key="5">
    <source>
        <dbReference type="ARBA" id="ARBA00022737"/>
    </source>
</evidence>
<evidence type="ECO:0000313" key="11">
    <source>
        <dbReference type="EMBL" id="CAF3739835.1"/>
    </source>
</evidence>
<dbReference type="EMBL" id="CAJNOV010002237">
    <property type="protein sequence ID" value="CAF1095597.1"/>
    <property type="molecule type" value="Genomic_DNA"/>
</dbReference>
<dbReference type="Gene3D" id="3.90.176.10">
    <property type="entry name" value="Toxin ADP-ribosyltransferase, Chain A, domain 1"/>
    <property type="match status" value="1"/>
</dbReference>
<keyword evidence="2 7" id="KW-0328">Glycosyltransferase</keyword>
<evidence type="ECO:0000256" key="3">
    <source>
        <dbReference type="ARBA" id="ARBA00022679"/>
    </source>
</evidence>
<feature type="compositionally biased region" description="Polar residues" evidence="8">
    <location>
        <begin position="226"/>
        <end position="248"/>
    </location>
</feature>
<dbReference type="Proteomes" id="UP000663866">
    <property type="component" value="Unassembled WGS sequence"/>
</dbReference>
<dbReference type="InterPro" id="IPR001258">
    <property type="entry name" value="NHL_repeat"/>
</dbReference>
<dbReference type="AlphaFoldDB" id="A0A816XAI6"/>
<dbReference type="SUPFAM" id="SSF56399">
    <property type="entry name" value="ADP-ribosylation"/>
    <property type="match status" value="1"/>
</dbReference>
<dbReference type="InterPro" id="IPR011042">
    <property type="entry name" value="6-blade_b-propeller_TolB-like"/>
</dbReference>
<evidence type="ECO:0000256" key="4">
    <source>
        <dbReference type="ARBA" id="ARBA00022695"/>
    </source>
</evidence>
<keyword evidence="3 7" id="KW-0808">Transferase</keyword>
<dbReference type="Pfam" id="PF01129">
    <property type="entry name" value="ART"/>
    <property type="match status" value="1"/>
</dbReference>
<evidence type="ECO:0000256" key="1">
    <source>
        <dbReference type="ARBA" id="ARBA00009558"/>
    </source>
</evidence>
<evidence type="ECO:0000313" key="9">
    <source>
        <dbReference type="EMBL" id="CAF1095597.1"/>
    </source>
</evidence>
<keyword evidence="4" id="KW-0548">Nucleotidyltransferase</keyword>
<comment type="similarity">
    <text evidence="1 7">Belongs to the Arg-specific ADP-ribosyltransferase family.</text>
</comment>
<dbReference type="EMBL" id="CAJOBH010000130">
    <property type="protein sequence ID" value="CAF3763256.1"/>
    <property type="molecule type" value="Genomic_DNA"/>
</dbReference>
<dbReference type="EMBL" id="CAJOBG010000027">
    <property type="protein sequence ID" value="CAF3739835.1"/>
    <property type="molecule type" value="Genomic_DNA"/>
</dbReference>
<dbReference type="GO" id="GO:0016779">
    <property type="term" value="F:nucleotidyltransferase activity"/>
    <property type="evidence" value="ECO:0007669"/>
    <property type="project" value="UniProtKB-KW"/>
</dbReference>
<evidence type="ECO:0000256" key="6">
    <source>
        <dbReference type="ARBA" id="ARBA00047597"/>
    </source>
</evidence>
<dbReference type="GO" id="GO:0008270">
    <property type="term" value="F:zinc ion binding"/>
    <property type="evidence" value="ECO:0007669"/>
    <property type="project" value="UniProtKB-KW"/>
</dbReference>
<dbReference type="SUPFAM" id="SSF101898">
    <property type="entry name" value="NHL repeat"/>
    <property type="match status" value="1"/>
</dbReference>
<dbReference type="EC" id="2.4.2.31" evidence="7"/>
<dbReference type="PANTHER" id="PTHR24104:SF25">
    <property type="entry name" value="PROTEIN LIN-41"/>
    <property type="match status" value="1"/>
</dbReference>
<evidence type="ECO:0000256" key="2">
    <source>
        <dbReference type="ARBA" id="ARBA00022676"/>
    </source>
</evidence>
<evidence type="ECO:0000313" key="13">
    <source>
        <dbReference type="EMBL" id="CAF3934937.1"/>
    </source>
</evidence>
<dbReference type="GO" id="GO:0106274">
    <property type="term" value="F:NAD+-protein-arginine ADP-ribosyltransferase activity"/>
    <property type="evidence" value="ECO:0007669"/>
    <property type="project" value="UniProtKB-EC"/>
</dbReference>
<evidence type="ECO:0000256" key="7">
    <source>
        <dbReference type="RuleBase" id="RU361228"/>
    </source>
</evidence>
<dbReference type="Gene3D" id="2.120.10.30">
    <property type="entry name" value="TolB, C-terminal domain"/>
    <property type="match status" value="3"/>
</dbReference>
<evidence type="ECO:0000313" key="10">
    <source>
        <dbReference type="EMBL" id="CAF2143815.1"/>
    </source>
</evidence>
<dbReference type="EMBL" id="CAJNRF010012734">
    <property type="protein sequence ID" value="CAF2143815.1"/>
    <property type="molecule type" value="Genomic_DNA"/>
</dbReference>
<evidence type="ECO:0000313" key="12">
    <source>
        <dbReference type="EMBL" id="CAF3763256.1"/>
    </source>
</evidence>
<dbReference type="Proteomes" id="UP000663855">
    <property type="component" value="Unassembled WGS sequence"/>
</dbReference>
<dbReference type="InterPro" id="IPR050952">
    <property type="entry name" value="TRIM-NHL_E3_ligases"/>
</dbReference>
<keyword evidence="15" id="KW-1185">Reference proteome</keyword>
<evidence type="ECO:0000313" key="14">
    <source>
        <dbReference type="Proteomes" id="UP000663856"/>
    </source>
</evidence>
<dbReference type="PANTHER" id="PTHR24104">
    <property type="entry name" value="E3 UBIQUITIN-PROTEIN LIGASE NHLRC1-RELATED"/>
    <property type="match status" value="1"/>
</dbReference>
<organism evidence="10 14">
    <name type="scientific">Rotaria magnacalcarata</name>
    <dbReference type="NCBI Taxonomy" id="392030"/>
    <lineage>
        <taxon>Eukaryota</taxon>
        <taxon>Metazoa</taxon>
        <taxon>Spiralia</taxon>
        <taxon>Gnathifera</taxon>
        <taxon>Rotifera</taxon>
        <taxon>Eurotatoria</taxon>
        <taxon>Bdelloidea</taxon>
        <taxon>Philodinida</taxon>
        <taxon>Philodinidae</taxon>
        <taxon>Rotaria</taxon>
    </lineage>
</organism>
<keyword evidence="7" id="KW-0520">NAD</keyword>
<evidence type="ECO:0000256" key="8">
    <source>
        <dbReference type="SAM" id="MobiDB-lite"/>
    </source>
</evidence>
<keyword evidence="5" id="KW-0677">Repeat</keyword>
<dbReference type="CDD" id="cd05819">
    <property type="entry name" value="NHL"/>
    <property type="match status" value="1"/>
</dbReference>
<evidence type="ECO:0000313" key="15">
    <source>
        <dbReference type="Proteomes" id="UP000663866"/>
    </source>
</evidence>
<proteinExistence type="inferred from homology"/>
<sequence>MMNRFGDIDASFKRLTPVYGFRSAKYAPIDNALEPIVSQIDALPHYIKTAKKYCHFPSEHGLTRDESAAIYIYTMEWGDTALYRVLNQALRSENRQALKIWFPYLRLFDEALHKLPTVKEVLWRGISLDIGKTFVRNQIVTWWSVNSCSSSVNVIKNFIGKEKNSTLFLIEAVNGKKVSGYTEFENEEEIVLPMGSQFRVKSDPLEQSNGSYLVHLIELDDDENEPSATATDNMLPTGTASHENSSFTPARGTDVALAPSVKWSLKGTTVAGGHGKGRELNQLDHPRGLYVHDDLTIYVADGDNQRIMAWPLGATQGQVVAGGNGCGNGLHQLHYPSDIIVDRSTDTLVICDWRNRRVVGWPRHGGKKGKILVDNIDCFGLTMDDHGFLYVTDFVRHEVRRFRSDADSQGTVVAGGNGIGNRNDQLNWPAHLFIDRDHSLYISDDYNHRVMKWVEGAKEGSVVAGGHGMGNEMNQLRYAKGVLIDNMGTVYVADWENHRVMRWPQGSTGGSVLVGGNGQGNGPKQFDGCGGLSFDNQGHLYVVDFGNHRVQRFSIL</sequence>